<feature type="non-terminal residue" evidence="2">
    <location>
        <position position="98"/>
    </location>
</feature>
<protein>
    <recommendedName>
        <fullName evidence="4">Secreted protein</fullName>
    </recommendedName>
</protein>
<comment type="caution">
    <text evidence="2">The sequence shown here is derived from an EMBL/GenBank/DDBJ whole genome shotgun (WGS) entry which is preliminary data.</text>
</comment>
<evidence type="ECO:0000256" key="1">
    <source>
        <dbReference type="SAM" id="MobiDB-lite"/>
    </source>
</evidence>
<proteinExistence type="predicted"/>
<name>A0ABQ9UXU1_SAGOE</name>
<reference evidence="2 3" key="1">
    <citation type="submission" date="2023-05" db="EMBL/GenBank/DDBJ databases">
        <title>B98-5 Cell Line De Novo Hybrid Assembly: An Optical Mapping Approach.</title>
        <authorList>
            <person name="Kananen K."/>
            <person name="Auerbach J.A."/>
            <person name="Kautto E."/>
            <person name="Blachly J.S."/>
        </authorList>
    </citation>
    <scope>NUCLEOTIDE SEQUENCE [LARGE SCALE GENOMIC DNA]</scope>
    <source>
        <strain evidence="2">B95-8</strain>
        <tissue evidence="2">Cell line</tissue>
    </source>
</reference>
<organism evidence="2 3">
    <name type="scientific">Saguinus oedipus</name>
    <name type="common">Cotton-top tamarin</name>
    <name type="synonym">Oedipomidas oedipus</name>
    <dbReference type="NCBI Taxonomy" id="9490"/>
    <lineage>
        <taxon>Eukaryota</taxon>
        <taxon>Metazoa</taxon>
        <taxon>Chordata</taxon>
        <taxon>Craniata</taxon>
        <taxon>Vertebrata</taxon>
        <taxon>Euteleostomi</taxon>
        <taxon>Mammalia</taxon>
        <taxon>Eutheria</taxon>
        <taxon>Euarchontoglires</taxon>
        <taxon>Primates</taxon>
        <taxon>Haplorrhini</taxon>
        <taxon>Platyrrhini</taxon>
        <taxon>Cebidae</taxon>
        <taxon>Callitrichinae</taxon>
        <taxon>Saguinus</taxon>
    </lineage>
</organism>
<dbReference type="EMBL" id="JASSZA010000009">
    <property type="protein sequence ID" value="KAK2101650.1"/>
    <property type="molecule type" value="Genomic_DNA"/>
</dbReference>
<evidence type="ECO:0000313" key="3">
    <source>
        <dbReference type="Proteomes" id="UP001266305"/>
    </source>
</evidence>
<sequence>MQAKGSTLEALQVLAWPGLCCSHQAVRHSNTLPHRQPCGSIHASSQSPLDDSRKRCCSQRGHGALRYQKTNAPSLSPQGVHVALGSIYSHSMSGLHGR</sequence>
<gene>
    <name evidence="2" type="ORF">P7K49_019316</name>
</gene>
<evidence type="ECO:0008006" key="4">
    <source>
        <dbReference type="Google" id="ProtNLM"/>
    </source>
</evidence>
<evidence type="ECO:0000313" key="2">
    <source>
        <dbReference type="EMBL" id="KAK2101650.1"/>
    </source>
</evidence>
<dbReference type="Proteomes" id="UP001266305">
    <property type="component" value="Unassembled WGS sequence"/>
</dbReference>
<keyword evidence="3" id="KW-1185">Reference proteome</keyword>
<accession>A0ABQ9UXU1</accession>
<feature type="region of interest" description="Disordered" evidence="1">
    <location>
        <begin position="32"/>
        <end position="56"/>
    </location>
</feature>